<reference evidence="2 3" key="1">
    <citation type="submission" date="2020-10" db="EMBL/GenBank/DDBJ databases">
        <title>The Coptis chinensis genome and diversification of protoberbering-type alkaloids.</title>
        <authorList>
            <person name="Wang B."/>
            <person name="Shu S."/>
            <person name="Song C."/>
            <person name="Liu Y."/>
        </authorList>
    </citation>
    <scope>NUCLEOTIDE SEQUENCE [LARGE SCALE GENOMIC DNA]</scope>
    <source>
        <strain evidence="2">HL-2020</strain>
        <tissue evidence="2">Leaf</tissue>
    </source>
</reference>
<sequence>MAQSVHSAISLKTANRRKIHGLSVQGQAGYAVKPLKGNALIFFNVQPNIAPDENISNARCLVLQDSDKCNDEEDSCPKWAAQGECNRNPMGSQADSGHQQQHNSQFLPLSRQTSFYSLTLDEV</sequence>
<name>A0A835LIE9_9MAGN</name>
<dbReference type="AlphaFoldDB" id="A0A835LIE9"/>
<organism evidence="2 3">
    <name type="scientific">Coptis chinensis</name>
    <dbReference type="NCBI Taxonomy" id="261450"/>
    <lineage>
        <taxon>Eukaryota</taxon>
        <taxon>Viridiplantae</taxon>
        <taxon>Streptophyta</taxon>
        <taxon>Embryophyta</taxon>
        <taxon>Tracheophyta</taxon>
        <taxon>Spermatophyta</taxon>
        <taxon>Magnoliopsida</taxon>
        <taxon>Ranunculales</taxon>
        <taxon>Ranunculaceae</taxon>
        <taxon>Coptidoideae</taxon>
        <taxon>Coptis</taxon>
    </lineage>
</organism>
<proteinExistence type="predicted"/>
<feature type="compositionally biased region" description="Polar residues" evidence="1">
    <location>
        <begin position="89"/>
        <end position="108"/>
    </location>
</feature>
<evidence type="ECO:0000313" key="2">
    <source>
        <dbReference type="EMBL" id="KAF9592839.1"/>
    </source>
</evidence>
<dbReference type="OrthoDB" id="420380at2759"/>
<accession>A0A835LIE9</accession>
<evidence type="ECO:0000256" key="1">
    <source>
        <dbReference type="SAM" id="MobiDB-lite"/>
    </source>
</evidence>
<dbReference type="EMBL" id="JADFTS010000008">
    <property type="protein sequence ID" value="KAF9592839.1"/>
    <property type="molecule type" value="Genomic_DNA"/>
</dbReference>
<gene>
    <name evidence="2" type="ORF">IFM89_017804</name>
</gene>
<protein>
    <submittedName>
        <fullName evidence="2">Uncharacterized protein</fullName>
    </submittedName>
</protein>
<feature type="region of interest" description="Disordered" evidence="1">
    <location>
        <begin position="87"/>
        <end position="108"/>
    </location>
</feature>
<keyword evidence="3" id="KW-1185">Reference proteome</keyword>
<dbReference type="Proteomes" id="UP000631114">
    <property type="component" value="Unassembled WGS sequence"/>
</dbReference>
<comment type="caution">
    <text evidence="2">The sequence shown here is derived from an EMBL/GenBank/DDBJ whole genome shotgun (WGS) entry which is preliminary data.</text>
</comment>
<evidence type="ECO:0000313" key="3">
    <source>
        <dbReference type="Proteomes" id="UP000631114"/>
    </source>
</evidence>